<reference evidence="1 2" key="1">
    <citation type="submission" date="2013-06" db="EMBL/GenBank/DDBJ databases">
        <authorList>
            <person name="Weinstock G."/>
            <person name="Sodergren E."/>
            <person name="Lobos E.A."/>
            <person name="Fulton L."/>
            <person name="Fulton R."/>
            <person name="Courtney L."/>
            <person name="Fronick C."/>
            <person name="O'Laughlin M."/>
            <person name="Godfrey J."/>
            <person name="Wilson R.M."/>
            <person name="Miner T."/>
            <person name="Farmer C."/>
            <person name="Delehaunty K."/>
            <person name="Cordes M."/>
            <person name="Minx P."/>
            <person name="Tomlinson C."/>
            <person name="Chen J."/>
            <person name="Wollam A."/>
            <person name="Pepin K.H."/>
            <person name="Bhonagiri V."/>
            <person name="Zhang X."/>
            <person name="Warren W."/>
            <person name="Mitreva M."/>
            <person name="Mardis E.R."/>
            <person name="Wilson R.K."/>
        </authorList>
    </citation>
    <scope>NUCLEOTIDE SEQUENCE [LARGE SCALE GENOMIC DNA]</scope>
    <source>
        <strain evidence="1 2">F0570</strain>
    </source>
</reference>
<organism evidence="1 2">
    <name type="scientific">Porphyromonas gingivalis F0570</name>
    <dbReference type="NCBI Taxonomy" id="1227271"/>
    <lineage>
        <taxon>Bacteria</taxon>
        <taxon>Pseudomonadati</taxon>
        <taxon>Bacteroidota</taxon>
        <taxon>Bacteroidia</taxon>
        <taxon>Bacteroidales</taxon>
        <taxon>Porphyromonadaceae</taxon>
        <taxon>Porphyromonas</taxon>
    </lineage>
</organism>
<name>A0A0E2M7K3_PORGN</name>
<dbReference type="AlphaFoldDB" id="A0A0E2M7K3"/>
<protein>
    <submittedName>
        <fullName evidence="1">Uncharacterized protein</fullName>
    </submittedName>
</protein>
<sequence>MPKKERLPKFLYPDSLAYWSNPIPIRIISAPENEIREKDV</sequence>
<evidence type="ECO:0000313" key="2">
    <source>
        <dbReference type="Proteomes" id="UP000016630"/>
    </source>
</evidence>
<proteinExistence type="predicted"/>
<gene>
    <name evidence="1" type="ORF">HMPREF1555_00400</name>
</gene>
<comment type="caution">
    <text evidence="1">The sequence shown here is derived from an EMBL/GenBank/DDBJ whole genome shotgun (WGS) entry which is preliminary data.</text>
</comment>
<evidence type="ECO:0000313" key="1">
    <source>
        <dbReference type="EMBL" id="ERJ68470.1"/>
    </source>
</evidence>
<dbReference type="EMBL" id="AWUW01000022">
    <property type="protein sequence ID" value="ERJ68470.1"/>
    <property type="molecule type" value="Genomic_DNA"/>
</dbReference>
<dbReference type="Proteomes" id="UP000016630">
    <property type="component" value="Unassembled WGS sequence"/>
</dbReference>
<dbReference type="HOGENOM" id="CLU_3294126_0_0_10"/>
<accession>A0A0E2M7K3</accession>